<dbReference type="AlphaFoldDB" id="A0A2K1K1N2"/>
<evidence type="ECO:0000256" key="1">
    <source>
        <dbReference type="SAM" id="MobiDB-lite"/>
    </source>
</evidence>
<dbReference type="EnsemblPlants" id="Pp3c9_2050V3.1">
    <property type="protein sequence ID" value="PAC:32912441.CDS.1"/>
    <property type="gene ID" value="Pp3c9_2050"/>
</dbReference>
<dbReference type="Proteomes" id="UP000006727">
    <property type="component" value="Chromosome 9"/>
</dbReference>
<dbReference type="EMBL" id="ABEU02000009">
    <property type="protein sequence ID" value="PNR47677.1"/>
    <property type="molecule type" value="Genomic_DNA"/>
</dbReference>
<organism evidence="2">
    <name type="scientific">Physcomitrium patens</name>
    <name type="common">Spreading-leaved earth moss</name>
    <name type="synonym">Physcomitrella patens</name>
    <dbReference type="NCBI Taxonomy" id="3218"/>
    <lineage>
        <taxon>Eukaryota</taxon>
        <taxon>Viridiplantae</taxon>
        <taxon>Streptophyta</taxon>
        <taxon>Embryophyta</taxon>
        <taxon>Bryophyta</taxon>
        <taxon>Bryophytina</taxon>
        <taxon>Bryopsida</taxon>
        <taxon>Funariidae</taxon>
        <taxon>Funariales</taxon>
        <taxon>Funariaceae</taxon>
        <taxon>Physcomitrium</taxon>
    </lineage>
</organism>
<reference evidence="2 4" key="1">
    <citation type="journal article" date="2008" name="Science">
        <title>The Physcomitrella genome reveals evolutionary insights into the conquest of land by plants.</title>
        <authorList>
            <person name="Rensing S."/>
            <person name="Lang D."/>
            <person name="Zimmer A."/>
            <person name="Terry A."/>
            <person name="Salamov A."/>
            <person name="Shapiro H."/>
            <person name="Nishiyama T."/>
            <person name="Perroud P.-F."/>
            <person name="Lindquist E."/>
            <person name="Kamisugi Y."/>
            <person name="Tanahashi T."/>
            <person name="Sakakibara K."/>
            <person name="Fujita T."/>
            <person name="Oishi K."/>
            <person name="Shin-I T."/>
            <person name="Kuroki Y."/>
            <person name="Toyoda A."/>
            <person name="Suzuki Y."/>
            <person name="Hashimoto A."/>
            <person name="Yamaguchi K."/>
            <person name="Sugano A."/>
            <person name="Kohara Y."/>
            <person name="Fujiyama A."/>
            <person name="Anterola A."/>
            <person name="Aoki S."/>
            <person name="Ashton N."/>
            <person name="Barbazuk W.B."/>
            <person name="Barker E."/>
            <person name="Bennetzen J."/>
            <person name="Bezanilla M."/>
            <person name="Blankenship R."/>
            <person name="Cho S.H."/>
            <person name="Dutcher S."/>
            <person name="Estelle M."/>
            <person name="Fawcett J.A."/>
            <person name="Gundlach H."/>
            <person name="Hanada K."/>
            <person name="Heyl A."/>
            <person name="Hicks K.A."/>
            <person name="Hugh J."/>
            <person name="Lohr M."/>
            <person name="Mayer K."/>
            <person name="Melkozernov A."/>
            <person name="Murata T."/>
            <person name="Nelson D."/>
            <person name="Pils B."/>
            <person name="Prigge M."/>
            <person name="Reiss B."/>
            <person name="Renner T."/>
            <person name="Rombauts S."/>
            <person name="Rushton P."/>
            <person name="Sanderfoot A."/>
            <person name="Schween G."/>
            <person name="Shiu S.-H."/>
            <person name="Stueber K."/>
            <person name="Theodoulou F.L."/>
            <person name="Tu H."/>
            <person name="Van de Peer Y."/>
            <person name="Verrier P.J."/>
            <person name="Waters E."/>
            <person name="Wood A."/>
            <person name="Yang L."/>
            <person name="Cove D."/>
            <person name="Cuming A."/>
            <person name="Hasebe M."/>
            <person name="Lucas S."/>
            <person name="Mishler D.B."/>
            <person name="Reski R."/>
            <person name="Grigoriev I."/>
            <person name="Quatrano R.S."/>
            <person name="Boore J.L."/>
        </authorList>
    </citation>
    <scope>NUCLEOTIDE SEQUENCE [LARGE SCALE GENOMIC DNA]</scope>
    <source>
        <strain evidence="3 4">cv. Gransden 2004</strain>
    </source>
</reference>
<dbReference type="Gramene" id="Pp3c9_2050V3.1">
    <property type="protein sequence ID" value="PAC:32912441.CDS.1"/>
    <property type="gene ID" value="Pp3c9_2050"/>
</dbReference>
<name>A0A2K1K1N2_PHYPA</name>
<reference evidence="2 4" key="2">
    <citation type="journal article" date="2018" name="Plant J.">
        <title>The Physcomitrella patens chromosome-scale assembly reveals moss genome structure and evolution.</title>
        <authorList>
            <person name="Lang D."/>
            <person name="Ullrich K.K."/>
            <person name="Murat F."/>
            <person name="Fuchs J."/>
            <person name="Jenkins J."/>
            <person name="Haas F.B."/>
            <person name="Piednoel M."/>
            <person name="Gundlach H."/>
            <person name="Van Bel M."/>
            <person name="Meyberg R."/>
            <person name="Vives C."/>
            <person name="Morata J."/>
            <person name="Symeonidi A."/>
            <person name="Hiss M."/>
            <person name="Muchero W."/>
            <person name="Kamisugi Y."/>
            <person name="Saleh O."/>
            <person name="Blanc G."/>
            <person name="Decker E.L."/>
            <person name="van Gessel N."/>
            <person name="Grimwood J."/>
            <person name="Hayes R.D."/>
            <person name="Graham S.W."/>
            <person name="Gunter L.E."/>
            <person name="McDaniel S.F."/>
            <person name="Hoernstein S.N.W."/>
            <person name="Larsson A."/>
            <person name="Li F.W."/>
            <person name="Perroud P.F."/>
            <person name="Phillips J."/>
            <person name="Ranjan P."/>
            <person name="Rokshar D.S."/>
            <person name="Rothfels C.J."/>
            <person name="Schneider L."/>
            <person name="Shu S."/>
            <person name="Stevenson D.W."/>
            <person name="Thummler F."/>
            <person name="Tillich M."/>
            <person name="Villarreal Aguilar J.C."/>
            <person name="Widiez T."/>
            <person name="Wong G.K."/>
            <person name="Wymore A."/>
            <person name="Zhang Y."/>
            <person name="Zimmer A.D."/>
            <person name="Quatrano R.S."/>
            <person name="Mayer K.F.X."/>
            <person name="Goodstein D."/>
            <person name="Casacuberta J.M."/>
            <person name="Vandepoele K."/>
            <person name="Reski R."/>
            <person name="Cuming A.C."/>
            <person name="Tuskan G.A."/>
            <person name="Maumus F."/>
            <person name="Salse J."/>
            <person name="Schmutz J."/>
            <person name="Rensing S.A."/>
        </authorList>
    </citation>
    <scope>NUCLEOTIDE SEQUENCE [LARGE SCALE GENOMIC DNA]</scope>
    <source>
        <strain evidence="3 4">cv. Gransden 2004</strain>
    </source>
</reference>
<feature type="region of interest" description="Disordered" evidence="1">
    <location>
        <begin position="70"/>
        <end position="89"/>
    </location>
</feature>
<gene>
    <name evidence="2" type="ORF">PHYPA_012150</name>
</gene>
<keyword evidence="4" id="KW-1185">Reference proteome</keyword>
<evidence type="ECO:0000313" key="3">
    <source>
        <dbReference type="EnsemblPlants" id="PAC:32912441.CDS.1"/>
    </source>
</evidence>
<accession>A0A2K1K1N2</accession>
<dbReference type="InParanoid" id="A0A2K1K1N2"/>
<evidence type="ECO:0000313" key="4">
    <source>
        <dbReference type="Proteomes" id="UP000006727"/>
    </source>
</evidence>
<proteinExistence type="predicted"/>
<protein>
    <submittedName>
        <fullName evidence="2 3">Uncharacterized protein</fullName>
    </submittedName>
</protein>
<sequence>MIRLEEDTITISTTALVPSPLKKTKKIPPLTDSASLFSPLVADGLTLRVAGCGGACDRAGNVENLWHAVKGSNPTPPAFAPRSQSSSSL</sequence>
<reference evidence="3" key="3">
    <citation type="submission" date="2020-12" db="UniProtKB">
        <authorList>
            <consortium name="EnsemblPlants"/>
        </authorList>
    </citation>
    <scope>IDENTIFICATION</scope>
</reference>
<evidence type="ECO:0000313" key="2">
    <source>
        <dbReference type="EMBL" id="PNR47677.1"/>
    </source>
</evidence>